<protein>
    <submittedName>
        <fullName evidence="1">Uncharacterized protein</fullName>
    </submittedName>
</protein>
<dbReference type="PANTHER" id="PTHR38790">
    <property type="entry name" value="2EXR DOMAIN-CONTAINING PROTEIN-RELATED"/>
    <property type="match status" value="1"/>
</dbReference>
<dbReference type="PANTHER" id="PTHR38790:SF4">
    <property type="entry name" value="2EXR DOMAIN-CONTAINING PROTEIN"/>
    <property type="match status" value="1"/>
</dbReference>
<gene>
    <name evidence="1" type="ORF">CC86DRAFT_401520</name>
</gene>
<dbReference type="OrthoDB" id="5413827at2759"/>
<reference evidence="1" key="1">
    <citation type="journal article" date="2020" name="Stud. Mycol.">
        <title>101 Dothideomycetes genomes: a test case for predicting lifestyles and emergence of pathogens.</title>
        <authorList>
            <person name="Haridas S."/>
            <person name="Albert R."/>
            <person name="Binder M."/>
            <person name="Bloem J."/>
            <person name="Labutti K."/>
            <person name="Salamov A."/>
            <person name="Andreopoulos B."/>
            <person name="Baker S."/>
            <person name="Barry K."/>
            <person name="Bills G."/>
            <person name="Bluhm B."/>
            <person name="Cannon C."/>
            <person name="Castanera R."/>
            <person name="Culley D."/>
            <person name="Daum C."/>
            <person name="Ezra D."/>
            <person name="Gonzalez J."/>
            <person name="Henrissat B."/>
            <person name="Kuo A."/>
            <person name="Liang C."/>
            <person name="Lipzen A."/>
            <person name="Lutzoni F."/>
            <person name="Magnuson J."/>
            <person name="Mondo S."/>
            <person name="Nolan M."/>
            <person name="Ohm R."/>
            <person name="Pangilinan J."/>
            <person name="Park H.-J."/>
            <person name="Ramirez L."/>
            <person name="Alfaro M."/>
            <person name="Sun H."/>
            <person name="Tritt A."/>
            <person name="Yoshinaga Y."/>
            <person name="Zwiers L.-H."/>
            <person name="Turgeon B."/>
            <person name="Goodwin S."/>
            <person name="Spatafora J."/>
            <person name="Crous P."/>
            <person name="Grigoriev I."/>
        </authorList>
    </citation>
    <scope>NUCLEOTIDE SEQUENCE</scope>
    <source>
        <strain evidence="1">CBS 113818</strain>
    </source>
</reference>
<evidence type="ECO:0000313" key="2">
    <source>
        <dbReference type="Proteomes" id="UP000799424"/>
    </source>
</evidence>
<dbReference type="AlphaFoldDB" id="A0A6A7AEE2"/>
<organism evidence="1 2">
    <name type="scientific">Ophiobolus disseminans</name>
    <dbReference type="NCBI Taxonomy" id="1469910"/>
    <lineage>
        <taxon>Eukaryota</taxon>
        <taxon>Fungi</taxon>
        <taxon>Dikarya</taxon>
        <taxon>Ascomycota</taxon>
        <taxon>Pezizomycotina</taxon>
        <taxon>Dothideomycetes</taxon>
        <taxon>Pleosporomycetidae</taxon>
        <taxon>Pleosporales</taxon>
        <taxon>Pleosporineae</taxon>
        <taxon>Phaeosphaeriaceae</taxon>
        <taxon>Ophiobolus</taxon>
    </lineage>
</organism>
<dbReference type="Proteomes" id="UP000799424">
    <property type="component" value="Unassembled WGS sequence"/>
</dbReference>
<accession>A0A6A7AEE2</accession>
<evidence type="ECO:0000313" key="1">
    <source>
        <dbReference type="EMBL" id="KAF2830955.1"/>
    </source>
</evidence>
<proteinExistence type="predicted"/>
<dbReference type="EMBL" id="MU006218">
    <property type="protein sequence ID" value="KAF2830955.1"/>
    <property type="molecule type" value="Genomic_DNA"/>
</dbReference>
<name>A0A6A7AEE2_9PLEO</name>
<keyword evidence="2" id="KW-1185">Reference proteome</keyword>
<sequence>MSESIEGQLDRVSLEATTPSQQTSPLLRLPGELRNKIYEYALCDQTWKPGKNIPLCAPSPLKYEFDGLYSATAFSNCCRQIRADTHLWAFSKSTFQKQDSLIFASLVDELATHQRDAITRVEMMGSLKFSARLCNVGRYRFSHEVNIDGLDVVRDLKGLRHILLNVEVTMCSRQARDDGAQPDAEDVQRVMRTLEQMMPETAELRLNFFMRTK</sequence>